<dbReference type="InterPro" id="IPR034660">
    <property type="entry name" value="DinB/YfiT-like"/>
</dbReference>
<reference evidence="2 3" key="1">
    <citation type="submission" date="2020-05" db="EMBL/GenBank/DDBJ databases">
        <title>Draft genome sequence of Desulfovibrio sp. strain HN2T.</title>
        <authorList>
            <person name="Ueno A."/>
            <person name="Tamazawa S."/>
            <person name="Tamamura S."/>
            <person name="Murakami T."/>
            <person name="Kiyama T."/>
            <person name="Inomata H."/>
            <person name="Amano Y."/>
            <person name="Miyakawa K."/>
            <person name="Tamaki H."/>
            <person name="Naganuma T."/>
            <person name="Kaneko K."/>
        </authorList>
    </citation>
    <scope>NUCLEOTIDE SEQUENCE [LARGE SCALE GENOMIC DNA]</scope>
    <source>
        <strain evidence="2 3">HN2</strain>
    </source>
</reference>
<dbReference type="EMBL" id="BLVO01000004">
    <property type="protein sequence ID" value="GFM32171.1"/>
    <property type="molecule type" value="Genomic_DNA"/>
</dbReference>
<gene>
    <name evidence="2" type="ORF">DSM101010T_05360</name>
</gene>
<sequence>MINMERARSVVADFQTLLDATPPEAAHVRPEAEAWTLSEIVGHLIDSASNNHQRFVRLRFGDLKGFPAYEPEPWVQAQQYDGCDFAMLKTLWSSYNALLLHLAACTPQQAKPNAWHRVSDSLTLEFIVADYYEHLQLHVEHYARRLAEVQTFLSHA</sequence>
<dbReference type="RefSeq" id="WP_174403834.1">
    <property type="nucleotide sequence ID" value="NZ_BLVO01000004.1"/>
</dbReference>
<dbReference type="Gene3D" id="1.20.120.450">
    <property type="entry name" value="dinb family like domain"/>
    <property type="match status" value="1"/>
</dbReference>
<name>A0A7J0BG43_9BACT</name>
<dbReference type="InterPro" id="IPR024775">
    <property type="entry name" value="DinB-like"/>
</dbReference>
<proteinExistence type="predicted"/>
<dbReference type="Proteomes" id="UP000503840">
    <property type="component" value="Unassembled WGS sequence"/>
</dbReference>
<organism evidence="2 3">
    <name type="scientific">Desulfovibrio subterraneus</name>
    <dbReference type="NCBI Taxonomy" id="2718620"/>
    <lineage>
        <taxon>Bacteria</taxon>
        <taxon>Pseudomonadati</taxon>
        <taxon>Thermodesulfobacteriota</taxon>
        <taxon>Desulfovibrionia</taxon>
        <taxon>Desulfovibrionales</taxon>
        <taxon>Desulfovibrionaceae</taxon>
        <taxon>Desulfovibrio</taxon>
    </lineage>
</organism>
<dbReference type="Pfam" id="PF12867">
    <property type="entry name" value="DinB_2"/>
    <property type="match status" value="1"/>
</dbReference>
<dbReference type="AlphaFoldDB" id="A0A7J0BG43"/>
<protein>
    <recommendedName>
        <fullName evidence="1">DinB-like domain-containing protein</fullName>
    </recommendedName>
</protein>
<keyword evidence="3" id="KW-1185">Reference proteome</keyword>
<accession>A0A7J0BG43</accession>
<evidence type="ECO:0000313" key="2">
    <source>
        <dbReference type="EMBL" id="GFM32171.1"/>
    </source>
</evidence>
<feature type="domain" description="DinB-like" evidence="1">
    <location>
        <begin position="12"/>
        <end position="140"/>
    </location>
</feature>
<dbReference type="SUPFAM" id="SSF109854">
    <property type="entry name" value="DinB/YfiT-like putative metalloenzymes"/>
    <property type="match status" value="1"/>
</dbReference>
<evidence type="ECO:0000313" key="3">
    <source>
        <dbReference type="Proteomes" id="UP000503840"/>
    </source>
</evidence>
<comment type="caution">
    <text evidence="2">The sequence shown here is derived from an EMBL/GenBank/DDBJ whole genome shotgun (WGS) entry which is preliminary data.</text>
</comment>
<evidence type="ECO:0000259" key="1">
    <source>
        <dbReference type="Pfam" id="PF12867"/>
    </source>
</evidence>